<evidence type="ECO:0000256" key="3">
    <source>
        <dbReference type="ARBA" id="ARBA00022801"/>
    </source>
</evidence>
<evidence type="ECO:0000313" key="6">
    <source>
        <dbReference type="Proteomes" id="UP000757890"/>
    </source>
</evidence>
<evidence type="ECO:0000259" key="4">
    <source>
        <dbReference type="Pfam" id="PF04586"/>
    </source>
</evidence>
<proteinExistence type="predicted"/>
<dbReference type="GO" id="GO:0008233">
    <property type="term" value="F:peptidase activity"/>
    <property type="evidence" value="ECO:0007669"/>
    <property type="project" value="UniProtKB-KW"/>
</dbReference>
<dbReference type="GO" id="GO:0006508">
    <property type="term" value="P:proteolysis"/>
    <property type="evidence" value="ECO:0007669"/>
    <property type="project" value="UniProtKB-KW"/>
</dbReference>
<dbReference type="NCBIfam" id="TIGR01543">
    <property type="entry name" value="proheadase_HK97"/>
    <property type="match status" value="1"/>
</dbReference>
<accession>A0A930B9A1</accession>
<keyword evidence="2 5" id="KW-0645">Protease</keyword>
<evidence type="ECO:0000256" key="2">
    <source>
        <dbReference type="ARBA" id="ARBA00022670"/>
    </source>
</evidence>
<feature type="domain" description="Prohead serine protease" evidence="4">
    <location>
        <begin position="18"/>
        <end position="173"/>
    </location>
</feature>
<dbReference type="InterPro" id="IPR006433">
    <property type="entry name" value="Prohead_protease"/>
</dbReference>
<evidence type="ECO:0000256" key="1">
    <source>
        <dbReference type="ARBA" id="ARBA00022612"/>
    </source>
</evidence>
<dbReference type="InterPro" id="IPR054613">
    <property type="entry name" value="Peptidase_S78_dom"/>
</dbReference>
<organism evidence="5 6">
    <name type="scientific">Dialister invisus</name>
    <dbReference type="NCBI Taxonomy" id="218538"/>
    <lineage>
        <taxon>Bacteria</taxon>
        <taxon>Bacillati</taxon>
        <taxon>Bacillota</taxon>
        <taxon>Negativicutes</taxon>
        <taxon>Veillonellales</taxon>
        <taxon>Veillonellaceae</taxon>
        <taxon>Dialister</taxon>
    </lineage>
</organism>
<keyword evidence="1" id="KW-1188">Viral release from host cell</keyword>
<comment type="caution">
    <text evidence="5">The sequence shown here is derived from an EMBL/GenBank/DDBJ whole genome shotgun (WGS) entry which is preliminary data.</text>
</comment>
<protein>
    <submittedName>
        <fullName evidence="5">HK97 family phage prohead protease</fullName>
    </submittedName>
</protein>
<sequence length="201" mass="22609">MEKKIECRRLALRAADQEGGGEGLHVEGYAAVFNEKTLLWESPYSGTKYYEVIDRNAVDANTDMSDVILRYNHSDAALILARTSNGSMKIAADERGIKVEADIAPTTAGKDIYQLIKRGDINKMSFAFTVDKDDWENDSATKEQTRTIKHIDMIVDASPVDFPAYDGTSIAARDHDGIIEELKHREQEHELREKLIAETYL</sequence>
<gene>
    <name evidence="5" type="ORF">HXL70_03390</name>
</gene>
<dbReference type="Pfam" id="PF04586">
    <property type="entry name" value="Peptidase_S78"/>
    <property type="match status" value="1"/>
</dbReference>
<name>A0A930B9A1_9FIRM</name>
<reference evidence="5" key="1">
    <citation type="submission" date="2020-04" db="EMBL/GenBank/DDBJ databases">
        <title>Deep metagenomics examines the oral microbiome during advanced dental caries in children, revealing novel taxa and co-occurrences with host molecules.</title>
        <authorList>
            <person name="Baker J.L."/>
            <person name="Morton J.T."/>
            <person name="Dinis M."/>
            <person name="Alvarez R."/>
            <person name="Tran N.C."/>
            <person name="Knight R."/>
            <person name="Edlund A."/>
        </authorList>
    </citation>
    <scope>NUCLEOTIDE SEQUENCE</scope>
    <source>
        <strain evidence="5">JCVI_32_bin.14</strain>
    </source>
</reference>
<dbReference type="RefSeq" id="WP_276639101.1">
    <property type="nucleotide sequence ID" value="NZ_CAJPSS010000025.1"/>
</dbReference>
<dbReference type="AlphaFoldDB" id="A0A930B9A1"/>
<keyword evidence="3" id="KW-0378">Hydrolase</keyword>
<evidence type="ECO:0000313" key="5">
    <source>
        <dbReference type="EMBL" id="MBF1129072.1"/>
    </source>
</evidence>
<dbReference type="Proteomes" id="UP000757890">
    <property type="component" value="Unassembled WGS sequence"/>
</dbReference>
<dbReference type="EMBL" id="JABZMK010000010">
    <property type="protein sequence ID" value="MBF1129072.1"/>
    <property type="molecule type" value="Genomic_DNA"/>
</dbReference>